<proteinExistence type="predicted"/>
<reference evidence="2" key="1">
    <citation type="journal article" date="2023" name="Proc. Natl. Acad. Sci. U.S.A.">
        <title>Genomic and structural basis for evolution of tropane alkaloid biosynthesis.</title>
        <authorList>
            <person name="Wanga Y.-J."/>
            <person name="Taina T."/>
            <person name="Yua J.-Y."/>
            <person name="Lia J."/>
            <person name="Xua B."/>
            <person name="Chenc J."/>
            <person name="D'Auriad J.C."/>
            <person name="Huanga J.-P."/>
            <person name="Huanga S.-X."/>
        </authorList>
    </citation>
    <scope>NUCLEOTIDE SEQUENCE [LARGE SCALE GENOMIC DNA]</scope>
    <source>
        <strain evidence="2">cv. KIB-2019</strain>
    </source>
</reference>
<organism evidence="1 2">
    <name type="scientific">Anisodus acutangulus</name>
    <dbReference type="NCBI Taxonomy" id="402998"/>
    <lineage>
        <taxon>Eukaryota</taxon>
        <taxon>Viridiplantae</taxon>
        <taxon>Streptophyta</taxon>
        <taxon>Embryophyta</taxon>
        <taxon>Tracheophyta</taxon>
        <taxon>Spermatophyta</taxon>
        <taxon>Magnoliopsida</taxon>
        <taxon>eudicotyledons</taxon>
        <taxon>Gunneridae</taxon>
        <taxon>Pentapetalae</taxon>
        <taxon>asterids</taxon>
        <taxon>lamiids</taxon>
        <taxon>Solanales</taxon>
        <taxon>Solanaceae</taxon>
        <taxon>Solanoideae</taxon>
        <taxon>Hyoscyameae</taxon>
        <taxon>Anisodus</taxon>
    </lineage>
</organism>
<dbReference type="Proteomes" id="UP001152561">
    <property type="component" value="Unassembled WGS sequence"/>
</dbReference>
<sequence length="89" mass="9799">MLARSLSDQSLTTNYDPISEASLFTFKVHHGGLFCAWSDKSNILSILDSIVIEGASSCHNVEKLPVRSGTSQVSQQNYNFSFSQQSNIN</sequence>
<protein>
    <submittedName>
        <fullName evidence="1">Uncharacterized protein</fullName>
    </submittedName>
</protein>
<name>A0A9Q1LPF4_9SOLA</name>
<evidence type="ECO:0000313" key="2">
    <source>
        <dbReference type="Proteomes" id="UP001152561"/>
    </source>
</evidence>
<gene>
    <name evidence="1" type="ORF">K7X08_002423</name>
</gene>
<evidence type="ECO:0000313" key="1">
    <source>
        <dbReference type="EMBL" id="KAJ8541607.1"/>
    </source>
</evidence>
<accession>A0A9Q1LPF4</accession>
<keyword evidence="2" id="KW-1185">Reference proteome</keyword>
<comment type="caution">
    <text evidence="1">The sequence shown here is derived from an EMBL/GenBank/DDBJ whole genome shotgun (WGS) entry which is preliminary data.</text>
</comment>
<dbReference type="AlphaFoldDB" id="A0A9Q1LPF4"/>
<dbReference type="EMBL" id="JAJAGQ010000015">
    <property type="protein sequence ID" value="KAJ8541607.1"/>
    <property type="molecule type" value="Genomic_DNA"/>
</dbReference>